<proteinExistence type="predicted"/>
<protein>
    <submittedName>
        <fullName evidence="2">Uncharacterized protein</fullName>
    </submittedName>
</protein>
<evidence type="ECO:0000313" key="2">
    <source>
        <dbReference type="EMBL" id="CAD8340508.1"/>
    </source>
</evidence>
<name>A0A7S0F4V2_9STRA</name>
<gene>
    <name evidence="2" type="ORF">CAUS1442_LOCUS12642</name>
</gene>
<feature type="compositionally biased region" description="Polar residues" evidence="1">
    <location>
        <begin position="84"/>
        <end position="98"/>
    </location>
</feature>
<dbReference type="AlphaFoldDB" id="A0A7S0F4V2"/>
<evidence type="ECO:0000256" key="1">
    <source>
        <dbReference type="SAM" id="MobiDB-lite"/>
    </source>
</evidence>
<feature type="compositionally biased region" description="Low complexity" evidence="1">
    <location>
        <begin position="7"/>
        <end position="39"/>
    </location>
</feature>
<sequence>MCLSKPQQSQAQPNQAQQRQHATSASENGSRSSTSSGGQHRSDILALHETILARAAHEAATHASTLPSMPLPTPAQSPFMGYNSILTPSHGGKQSSTMDRNELVSILDEALRLIDDDLDFLGDDDFDLIDSHPSPMQQ</sequence>
<dbReference type="EMBL" id="HBEF01020479">
    <property type="protein sequence ID" value="CAD8340508.1"/>
    <property type="molecule type" value="Transcribed_RNA"/>
</dbReference>
<feature type="region of interest" description="Disordered" evidence="1">
    <location>
        <begin position="1"/>
        <end position="98"/>
    </location>
</feature>
<reference evidence="2" key="1">
    <citation type="submission" date="2021-01" db="EMBL/GenBank/DDBJ databases">
        <authorList>
            <person name="Corre E."/>
            <person name="Pelletier E."/>
            <person name="Niang G."/>
            <person name="Scheremetjew M."/>
            <person name="Finn R."/>
            <person name="Kale V."/>
            <person name="Holt S."/>
            <person name="Cochrane G."/>
            <person name="Meng A."/>
            <person name="Brown T."/>
            <person name="Cohen L."/>
        </authorList>
    </citation>
    <scope>NUCLEOTIDE SEQUENCE</scope>
    <source>
        <strain evidence="2">CCMP3328</strain>
    </source>
</reference>
<accession>A0A7S0F4V2</accession>
<organism evidence="2">
    <name type="scientific">Craspedostauros australis</name>
    <dbReference type="NCBI Taxonomy" id="1486917"/>
    <lineage>
        <taxon>Eukaryota</taxon>
        <taxon>Sar</taxon>
        <taxon>Stramenopiles</taxon>
        <taxon>Ochrophyta</taxon>
        <taxon>Bacillariophyta</taxon>
        <taxon>Bacillariophyceae</taxon>
        <taxon>Bacillariophycidae</taxon>
        <taxon>Naviculales</taxon>
        <taxon>Naviculaceae</taxon>
        <taxon>Craspedostauros</taxon>
    </lineage>
</organism>